<organism evidence="4 5">
    <name type="scientific">Microbacterium album</name>
    <dbReference type="NCBI Taxonomy" id="2053191"/>
    <lineage>
        <taxon>Bacteria</taxon>
        <taxon>Bacillati</taxon>
        <taxon>Actinomycetota</taxon>
        <taxon>Actinomycetes</taxon>
        <taxon>Micrococcales</taxon>
        <taxon>Microbacteriaceae</taxon>
        <taxon>Microbacterium</taxon>
    </lineage>
</organism>
<feature type="coiled-coil region" evidence="1">
    <location>
        <begin position="358"/>
        <end position="385"/>
    </location>
</feature>
<evidence type="ECO:0000313" key="5">
    <source>
        <dbReference type="Proteomes" id="UP000657592"/>
    </source>
</evidence>
<dbReference type="Proteomes" id="UP000657592">
    <property type="component" value="Unassembled WGS sequence"/>
</dbReference>
<feature type="region of interest" description="Disordered" evidence="2">
    <location>
        <begin position="47"/>
        <end position="77"/>
    </location>
</feature>
<keyword evidence="1" id="KW-0175">Coiled coil</keyword>
<accession>A0A917MKN4</accession>
<keyword evidence="5" id="KW-1185">Reference proteome</keyword>
<evidence type="ECO:0000256" key="2">
    <source>
        <dbReference type="SAM" id="MobiDB-lite"/>
    </source>
</evidence>
<keyword evidence="3" id="KW-1133">Transmembrane helix</keyword>
<reference evidence="4" key="2">
    <citation type="submission" date="2020-09" db="EMBL/GenBank/DDBJ databases">
        <authorList>
            <person name="Sun Q."/>
            <person name="Zhou Y."/>
        </authorList>
    </citation>
    <scope>NUCLEOTIDE SEQUENCE</scope>
    <source>
        <strain evidence="4">CGMCC 1.15794</strain>
    </source>
</reference>
<gene>
    <name evidence="4" type="ORF">GCM10010921_04470</name>
</gene>
<keyword evidence="3" id="KW-0472">Membrane</keyword>
<dbReference type="AlphaFoldDB" id="A0A917MKN4"/>
<keyword evidence="3" id="KW-0812">Transmembrane</keyword>
<evidence type="ECO:0000313" key="4">
    <source>
        <dbReference type="EMBL" id="GGH35794.1"/>
    </source>
</evidence>
<sequence>MTLFDAPPEGPPRRERRSRGRRVWPFAVLLVAVLAGGTLVGTGVLSDWLQPPADAAPSEPPRMEAPEPEPDAPLPEPEPEVQELLERLHLSEEGRRLFLVNSPQIVDGPRIRELCAGHGHAATDEETYHTVGCYGASIGIVIFRPGDDRLRDSMVTIAVHELLHAAYEVLEPGERARLEQLLAAEVARVPADDPVHGQIDASVGGREEALVTERFAYLGTQVRLPDGFDPELEEIYARYIADRDALVDTYVRAQAVVPEVQAAVEAMWQDVLGREHAEAHDAAQLEADRTAYDEVLARYNADADEFNRTPPEERSRYTVTLTYPDGRTEQLPWDESLTVRHNELEGMRSDIEARQSALAERQAETARLRAEAEAARADLESLARAMLPQ</sequence>
<evidence type="ECO:0000256" key="1">
    <source>
        <dbReference type="SAM" id="Coils"/>
    </source>
</evidence>
<dbReference type="EMBL" id="BMJY01000001">
    <property type="protein sequence ID" value="GGH35794.1"/>
    <property type="molecule type" value="Genomic_DNA"/>
</dbReference>
<feature type="transmembrane region" description="Helical" evidence="3">
    <location>
        <begin position="23"/>
        <end position="45"/>
    </location>
</feature>
<protein>
    <submittedName>
        <fullName evidence="4">Uncharacterized protein</fullName>
    </submittedName>
</protein>
<reference evidence="4" key="1">
    <citation type="journal article" date="2014" name="Int. J. Syst. Evol. Microbiol.">
        <title>Complete genome sequence of Corynebacterium casei LMG S-19264T (=DSM 44701T), isolated from a smear-ripened cheese.</title>
        <authorList>
            <consortium name="US DOE Joint Genome Institute (JGI-PGF)"/>
            <person name="Walter F."/>
            <person name="Albersmeier A."/>
            <person name="Kalinowski J."/>
            <person name="Ruckert C."/>
        </authorList>
    </citation>
    <scope>NUCLEOTIDE SEQUENCE</scope>
    <source>
        <strain evidence="4">CGMCC 1.15794</strain>
    </source>
</reference>
<comment type="caution">
    <text evidence="4">The sequence shown here is derived from an EMBL/GenBank/DDBJ whole genome shotgun (WGS) entry which is preliminary data.</text>
</comment>
<proteinExistence type="predicted"/>
<evidence type="ECO:0000256" key="3">
    <source>
        <dbReference type="SAM" id="Phobius"/>
    </source>
</evidence>
<dbReference type="RefSeq" id="WP_188754602.1">
    <property type="nucleotide sequence ID" value="NZ_BMJY01000001.1"/>
</dbReference>
<name>A0A917MKN4_9MICO</name>